<accession>A0A401LF25</accession>
<feature type="binding site" evidence="1">
    <location>
        <position position="74"/>
    </location>
    <ligand>
        <name>Ni(2+)</name>
        <dbReference type="ChEBI" id="CHEBI:49786"/>
    </ligand>
</feature>
<evidence type="ECO:0000259" key="2">
    <source>
        <dbReference type="Pfam" id="PF02829"/>
    </source>
</evidence>
<reference evidence="4 5" key="1">
    <citation type="submission" date="2018-10" db="EMBL/GenBank/DDBJ databases">
        <title>Draft Genome Sequence of Anaerotignum sp. KCTC 15736.</title>
        <authorList>
            <person name="Choi S.H."/>
            <person name="Kim J.S."/>
            <person name="Kang S.W."/>
            <person name="Lee J.S."/>
            <person name="Park S.H."/>
        </authorList>
    </citation>
    <scope>NUCLEOTIDE SEQUENCE [LARGE SCALE GENOMIC DNA]</scope>
    <source>
        <strain evidence="4 5">KCTC 15736</strain>
    </source>
</reference>
<feature type="domain" description="3H" evidence="2">
    <location>
        <begin position="71"/>
        <end position="166"/>
    </location>
</feature>
<comment type="caution">
    <text evidence="4">The sequence shown here is derived from an EMBL/GenBank/DDBJ whole genome shotgun (WGS) entry which is preliminary data.</text>
</comment>
<dbReference type="PANTHER" id="PTHR40068:SF1">
    <property type="entry name" value="TRANSCRIPTION REPRESSOR NIAR-RELATED"/>
    <property type="match status" value="1"/>
</dbReference>
<evidence type="ECO:0000256" key="1">
    <source>
        <dbReference type="PIRSR" id="PIRSR037847-1"/>
    </source>
</evidence>
<feature type="domain" description="Helix-turn-helix type 11" evidence="3">
    <location>
        <begin position="6"/>
        <end position="58"/>
    </location>
</feature>
<name>A0A401LF25_9FIRM</name>
<gene>
    <name evidence="4" type="ORF">KGMB03357_18270</name>
</gene>
<dbReference type="GO" id="GO:0046872">
    <property type="term" value="F:metal ion binding"/>
    <property type="evidence" value="ECO:0007669"/>
    <property type="project" value="UniProtKB-KW"/>
</dbReference>
<evidence type="ECO:0000313" key="4">
    <source>
        <dbReference type="EMBL" id="GCB30166.1"/>
    </source>
</evidence>
<dbReference type="InterPro" id="IPR036388">
    <property type="entry name" value="WH-like_DNA-bd_sf"/>
</dbReference>
<dbReference type="AlphaFoldDB" id="A0A401LF25"/>
<dbReference type="Pfam" id="PF02829">
    <property type="entry name" value="3H"/>
    <property type="match status" value="1"/>
</dbReference>
<sequence length="179" mass="20027">MTGTERRKKLLNLMRESKTPLSGGALGSATGVSRQVIVQDIALLRTEGHSILATARGYLLEEPADTIRLFKVFHDAAATEEELTTIVDLGGCVVDVMVNHRVYGKVSAPLQIKNRRDVQAFLKNLESGKSTPLLNVTSGYHFHHVSAESEEILDEIEDALRRKHFLTEVFPYEQEEIRK</sequence>
<evidence type="ECO:0000313" key="5">
    <source>
        <dbReference type="Proteomes" id="UP000287361"/>
    </source>
</evidence>
<dbReference type="Gene3D" id="3.30.1340.20">
    <property type="entry name" value="3H domain"/>
    <property type="match status" value="1"/>
</dbReference>
<evidence type="ECO:0000259" key="3">
    <source>
        <dbReference type="Pfam" id="PF08279"/>
    </source>
</evidence>
<dbReference type="PANTHER" id="PTHR40068">
    <property type="entry name" value="TRANSCRIPTION REPRESSOR NIAR-RELATED"/>
    <property type="match status" value="1"/>
</dbReference>
<organism evidence="4 5">
    <name type="scientific">Anaerotignum faecicola</name>
    <dbReference type="NCBI Taxonomy" id="2358141"/>
    <lineage>
        <taxon>Bacteria</taxon>
        <taxon>Bacillati</taxon>
        <taxon>Bacillota</taxon>
        <taxon>Clostridia</taxon>
        <taxon>Lachnospirales</taxon>
        <taxon>Anaerotignaceae</taxon>
        <taxon>Anaerotignum</taxon>
    </lineage>
</organism>
<dbReference type="PIRSF" id="PIRSF037847">
    <property type="entry name" value="NiaR"/>
    <property type="match status" value="1"/>
</dbReference>
<feature type="binding site" evidence="1">
    <location>
        <position position="82"/>
    </location>
    <ligand>
        <name>Ni(2+)</name>
        <dbReference type="ChEBI" id="CHEBI:49786"/>
    </ligand>
</feature>
<dbReference type="OrthoDB" id="9792661at2"/>
<dbReference type="SUPFAM" id="SSF75500">
    <property type="entry name" value="Putative transcriptional regulator TM1602, C-terminal domain"/>
    <property type="match status" value="1"/>
</dbReference>
<dbReference type="InterPro" id="IPR013196">
    <property type="entry name" value="HTH_11"/>
</dbReference>
<proteinExistence type="predicted"/>
<dbReference type="Gene3D" id="1.10.10.10">
    <property type="entry name" value="Winged helix-like DNA-binding domain superfamily/Winged helix DNA-binding domain"/>
    <property type="match status" value="1"/>
</dbReference>
<feature type="binding site" evidence="1">
    <location>
        <position position="141"/>
    </location>
    <ligand>
        <name>Ni(2+)</name>
        <dbReference type="ChEBI" id="CHEBI:49786"/>
    </ligand>
</feature>
<dbReference type="EMBL" id="BHVZ01000010">
    <property type="protein sequence ID" value="GCB30166.1"/>
    <property type="molecule type" value="Genomic_DNA"/>
</dbReference>
<dbReference type="InterPro" id="IPR004173">
    <property type="entry name" value="3H_domain"/>
</dbReference>
<dbReference type="Pfam" id="PF08279">
    <property type="entry name" value="HTH_11"/>
    <property type="match status" value="1"/>
</dbReference>
<dbReference type="InterPro" id="IPR026043">
    <property type="entry name" value="NadR"/>
</dbReference>
<keyword evidence="1" id="KW-0479">Metal-binding</keyword>
<protein>
    <submittedName>
        <fullName evidence="4">Transcriptional regulator</fullName>
    </submittedName>
</protein>
<dbReference type="InterPro" id="IPR035922">
    <property type="entry name" value="3H_dom_sf"/>
</dbReference>
<keyword evidence="5" id="KW-1185">Reference proteome</keyword>
<dbReference type="SUPFAM" id="SSF46785">
    <property type="entry name" value="Winged helix' DNA-binding domain"/>
    <property type="match status" value="1"/>
</dbReference>
<feature type="binding site" evidence="1">
    <location>
        <position position="143"/>
    </location>
    <ligand>
        <name>Ni(2+)</name>
        <dbReference type="ChEBI" id="CHEBI:49786"/>
    </ligand>
</feature>
<keyword evidence="1" id="KW-0533">Nickel</keyword>
<dbReference type="InterPro" id="IPR036390">
    <property type="entry name" value="WH_DNA-bd_sf"/>
</dbReference>
<dbReference type="Proteomes" id="UP000287361">
    <property type="component" value="Unassembled WGS sequence"/>
</dbReference>